<organism evidence="3 4">
    <name type="scientific">Paeniroseomonas aquatica</name>
    <dbReference type="NCBI Taxonomy" id="373043"/>
    <lineage>
        <taxon>Bacteria</taxon>
        <taxon>Pseudomonadati</taxon>
        <taxon>Pseudomonadota</taxon>
        <taxon>Alphaproteobacteria</taxon>
        <taxon>Acetobacterales</taxon>
        <taxon>Acetobacteraceae</taxon>
        <taxon>Paeniroseomonas</taxon>
    </lineage>
</organism>
<feature type="compositionally biased region" description="Gly residues" evidence="1">
    <location>
        <begin position="303"/>
        <end position="314"/>
    </location>
</feature>
<keyword evidence="2" id="KW-0732">Signal</keyword>
<evidence type="ECO:0000256" key="2">
    <source>
        <dbReference type="SAM" id="SignalP"/>
    </source>
</evidence>
<feature type="chain" id="PRO_5046391021" evidence="2">
    <location>
        <begin position="23"/>
        <end position="314"/>
    </location>
</feature>
<name>A0ABT8A916_9PROT</name>
<proteinExistence type="predicted"/>
<feature type="signal peptide" evidence="2">
    <location>
        <begin position="1"/>
        <end position="22"/>
    </location>
</feature>
<reference evidence="4" key="1">
    <citation type="journal article" date="2019" name="Int. J. Syst. Evol. Microbiol.">
        <title>The Global Catalogue of Microorganisms (GCM) 10K type strain sequencing project: providing services to taxonomists for standard genome sequencing and annotation.</title>
        <authorList>
            <consortium name="The Broad Institute Genomics Platform"/>
            <consortium name="The Broad Institute Genome Sequencing Center for Infectious Disease"/>
            <person name="Wu L."/>
            <person name="Ma J."/>
        </authorList>
    </citation>
    <scope>NUCLEOTIDE SEQUENCE [LARGE SCALE GENOMIC DNA]</scope>
    <source>
        <strain evidence="4">CECT 7131</strain>
    </source>
</reference>
<evidence type="ECO:0000256" key="1">
    <source>
        <dbReference type="SAM" id="MobiDB-lite"/>
    </source>
</evidence>
<dbReference type="EMBL" id="JAUFPN010000167">
    <property type="protein sequence ID" value="MDN3566226.1"/>
    <property type="molecule type" value="Genomic_DNA"/>
</dbReference>
<evidence type="ECO:0000313" key="4">
    <source>
        <dbReference type="Proteomes" id="UP001529369"/>
    </source>
</evidence>
<dbReference type="RefSeq" id="WP_290318130.1">
    <property type="nucleotide sequence ID" value="NZ_JAUFPN010000167.1"/>
</dbReference>
<evidence type="ECO:0000313" key="3">
    <source>
        <dbReference type="EMBL" id="MDN3566226.1"/>
    </source>
</evidence>
<dbReference type="Proteomes" id="UP001529369">
    <property type="component" value="Unassembled WGS sequence"/>
</dbReference>
<sequence>MTKSKLLASTLGLALLAGPVLAQQADAPMRRDMPMQNGAMPMPAPATTGLGAERMPRGVPHHAMGGAEDGRHRHGKMRAERAAARAENRMDAGELVQQASTALRAGRTAQARDLIEQSETRLLTRSTPADQAGQPMQGPVLQRLAAARGAIQARDRAGALREMDQAMAGLRTMPSDARSGAAPMRDMPAQGGGAGSQMMRDSGPAGGSMSRADGIIRVQAGGSGSGGVSGSTPGSPGVGNPGSTPSTGMGTTTQPPQGSASPGSNMGSGSSGVGAPPPGSGTPQQGSGRGGLGGATIQPGSPPGGGGTGGNPTR</sequence>
<feature type="region of interest" description="Disordered" evidence="1">
    <location>
        <begin position="174"/>
        <end position="314"/>
    </location>
</feature>
<protein>
    <submittedName>
        <fullName evidence="3">Uncharacterized protein</fullName>
    </submittedName>
</protein>
<feature type="compositionally biased region" description="Low complexity" evidence="1">
    <location>
        <begin position="241"/>
        <end position="268"/>
    </location>
</feature>
<accession>A0ABT8A916</accession>
<gene>
    <name evidence="3" type="ORF">QWZ14_17795</name>
</gene>
<comment type="caution">
    <text evidence="3">The sequence shown here is derived from an EMBL/GenBank/DDBJ whole genome shotgun (WGS) entry which is preliminary data.</text>
</comment>
<keyword evidence="4" id="KW-1185">Reference proteome</keyword>